<accession>A0A3P8IVW2</accession>
<dbReference type="Proteomes" id="UP000269396">
    <property type="component" value="Unassembled WGS sequence"/>
</dbReference>
<dbReference type="EMBL" id="UZAL01032744">
    <property type="protein sequence ID" value="VDP61693.1"/>
    <property type="molecule type" value="Genomic_DNA"/>
</dbReference>
<gene>
    <name evidence="2" type="ORF">SMTD_LOCUS12727</name>
</gene>
<dbReference type="AlphaFoldDB" id="A0A3P8IVW2"/>
<evidence type="ECO:0008006" key="4">
    <source>
        <dbReference type="Google" id="ProtNLM"/>
    </source>
</evidence>
<protein>
    <recommendedName>
        <fullName evidence="4">Vacuolar protein sorting-associated protein 13 DH-like domain-containing protein</fullName>
    </recommendedName>
</protein>
<reference evidence="2 3" key="1">
    <citation type="submission" date="2018-11" db="EMBL/GenBank/DDBJ databases">
        <authorList>
            <consortium name="Pathogen Informatics"/>
        </authorList>
    </citation>
    <scope>NUCLEOTIDE SEQUENCE [LARGE SCALE GENOMIC DNA]</scope>
    <source>
        <strain>Denwood</strain>
        <strain evidence="3">Zambia</strain>
    </source>
</reference>
<sequence length="1210" mass="137949">MNSSNESVEDNRKKNIDKYVDLFLWNNQPKCLSFSNSYSTISINILIKNRMLCLTVELKSSNQMTNDIDGSDEDYTLTRSNNFIITIKPRFYIQHWPTDYIPVRFKPIIIPLQHVNNTEINNLSIVPISALKLNEAIEISKGNNDNIPILWWNLSHTIDRSLFNTELLYCMQITLASVVQSQWSEVFPLHRVPTISHNIINRNSFSSMPIFLSQVSIPIVSENSAFNVYPSLLITTIEHKSTGQIIIQVDKDSILQNLNPFSIHIYNCTNSFVYSVELLDQLLSSSAEHLSTTKLFSNSMRNILKNTFSNWYPYKIYVNSQLSIIPQCLLELLYMDKVNRNCNINNNNNNNNAEGICLNFLHPSQFTILELNLDLPLNDDIVNHTKKCPIHINLKELCSSIHKTKGLWEKEQLINDHLMIKLYFSTNENSFGLIIQLIDDNNNSFNRTTIDQFLSPTLSLINSLKYLNKIHLTINQFCIHLITIENRKINQKTKSLSNHLISKYKFNELLPPRDEFIRLTIISLISMLNYKLCNSILTNSSSIITCYLYPPNLDVYLEDSLIYDILGISNNLIQILTKFNTSINNNNNLISSSLKPMDQTYFLCRQLTIDSFKINLSLHAMLRLYLSCHSAPLHFTSFKLINTENEYLNNVEHYHHQQHDSNILSGSLIYWNSVKYLLTMHYITQMLFRSGWLVGSLDLLGNVTGLLYSLINGLNDLIHLRSSNEDDENNDGENVTMINLSDKNLFVCQQNIDFSSSTVAMSIGTVASDSTTFSLKYNRNHFILCCVFNFSGLLLSISGIASSLARNLDYLSLDPHYEQHQDHIRRHHTPKGFSEGIQQGLSSLGLCLLSAIAGVADQPLQAIFKTMDNTIVYSDSIFNSSVDSQSTPNFLLSTLGGFGRGLVGVVTKPVAGAAELIAQTSKGLLHGTNNSAEIIIPSKYGEPYISSEIGLRLQYQNVDVMILRYWGSVALRYVQSNVSNSNYHDNEELSICSWFTTGIYNHNNENYSIAQSHIVNDTLLWISASLDPNIVYASVITNEINNSYFSWFEQFPNEVLRRFIDNIIGFDSKFVEIIDTSVNDKLSLVNTHNNSVSDMNSSLNNQPFDISISDSWKWIDHIQFTSSNDIHCLKSIIQKFWLIGERLKKSTHQNNTELNSSSLQEQHTLRDSNSVDSTSDMNSADLFSSDRHNSRWKRVTEYLIGMSSTDLIHV</sequence>
<evidence type="ECO:0000313" key="2">
    <source>
        <dbReference type="EMBL" id="VDP61693.1"/>
    </source>
</evidence>
<name>A0A3P8IVW2_9TREM</name>
<dbReference type="PANTHER" id="PTHR12517:SF0">
    <property type="entry name" value="INTERMEMBRANE LIPID TRANSFER PROTEIN VPS13B"/>
    <property type="match status" value="1"/>
</dbReference>
<keyword evidence="3" id="KW-1185">Reference proteome</keyword>
<evidence type="ECO:0000256" key="1">
    <source>
        <dbReference type="SAM" id="MobiDB-lite"/>
    </source>
</evidence>
<organism evidence="2 3">
    <name type="scientific">Schistosoma mattheei</name>
    <dbReference type="NCBI Taxonomy" id="31246"/>
    <lineage>
        <taxon>Eukaryota</taxon>
        <taxon>Metazoa</taxon>
        <taxon>Spiralia</taxon>
        <taxon>Lophotrochozoa</taxon>
        <taxon>Platyhelminthes</taxon>
        <taxon>Trematoda</taxon>
        <taxon>Digenea</taxon>
        <taxon>Strigeidida</taxon>
        <taxon>Schistosomatoidea</taxon>
        <taxon>Schistosomatidae</taxon>
        <taxon>Schistosoma</taxon>
    </lineage>
</organism>
<dbReference type="PANTHER" id="PTHR12517">
    <property type="entry name" value="VACUOLAR PROTEIN SORTING-ASSOCIATED PROTEIN 13B"/>
    <property type="match status" value="1"/>
</dbReference>
<proteinExistence type="predicted"/>
<dbReference type="InterPro" id="IPR039782">
    <property type="entry name" value="VPS13B"/>
</dbReference>
<evidence type="ECO:0000313" key="3">
    <source>
        <dbReference type="Proteomes" id="UP000269396"/>
    </source>
</evidence>
<feature type="region of interest" description="Disordered" evidence="1">
    <location>
        <begin position="1149"/>
        <end position="1182"/>
    </location>
</feature>